<dbReference type="InParanoid" id="C3ZD08"/>
<evidence type="ECO:0000313" key="1">
    <source>
        <dbReference type="EMBL" id="EEN49519.1"/>
    </source>
</evidence>
<organism>
    <name type="scientific">Branchiostoma floridae</name>
    <name type="common">Florida lancelet</name>
    <name type="synonym">Amphioxus</name>
    <dbReference type="NCBI Taxonomy" id="7739"/>
    <lineage>
        <taxon>Eukaryota</taxon>
        <taxon>Metazoa</taxon>
        <taxon>Chordata</taxon>
        <taxon>Cephalochordata</taxon>
        <taxon>Leptocardii</taxon>
        <taxon>Amphioxiformes</taxon>
        <taxon>Branchiostomatidae</taxon>
        <taxon>Branchiostoma</taxon>
    </lineage>
</organism>
<proteinExistence type="predicted"/>
<reference evidence="1" key="1">
    <citation type="journal article" date="2008" name="Nature">
        <title>The amphioxus genome and the evolution of the chordate karyotype.</title>
        <authorList>
            <consortium name="US DOE Joint Genome Institute (JGI-PGF)"/>
            <person name="Putnam N.H."/>
            <person name="Butts T."/>
            <person name="Ferrier D.E.K."/>
            <person name="Furlong R.F."/>
            <person name="Hellsten U."/>
            <person name="Kawashima T."/>
            <person name="Robinson-Rechavi M."/>
            <person name="Shoguchi E."/>
            <person name="Terry A."/>
            <person name="Yu J.-K."/>
            <person name="Benito-Gutierrez E.L."/>
            <person name="Dubchak I."/>
            <person name="Garcia-Fernandez J."/>
            <person name="Gibson-Brown J.J."/>
            <person name="Grigoriev I.V."/>
            <person name="Horton A.C."/>
            <person name="de Jong P.J."/>
            <person name="Jurka J."/>
            <person name="Kapitonov V.V."/>
            <person name="Kohara Y."/>
            <person name="Kuroki Y."/>
            <person name="Lindquist E."/>
            <person name="Lucas S."/>
            <person name="Osoegawa K."/>
            <person name="Pennacchio L.A."/>
            <person name="Salamov A.A."/>
            <person name="Satou Y."/>
            <person name="Sauka-Spengler T."/>
            <person name="Schmutz J."/>
            <person name="Shin-I T."/>
            <person name="Toyoda A."/>
            <person name="Bronner-Fraser M."/>
            <person name="Fujiyama A."/>
            <person name="Holland L.Z."/>
            <person name="Holland P.W.H."/>
            <person name="Satoh N."/>
            <person name="Rokhsar D.S."/>
        </authorList>
    </citation>
    <scope>NUCLEOTIDE SEQUENCE [LARGE SCALE GENOMIC DNA]</scope>
    <source>
        <strain evidence="1">S238N-H82</strain>
        <tissue evidence="1">Testes</tissue>
    </source>
</reference>
<protein>
    <submittedName>
        <fullName evidence="1">Uncharacterized protein</fullName>
    </submittedName>
</protein>
<dbReference type="EMBL" id="GG666611">
    <property type="protein sequence ID" value="EEN49519.1"/>
    <property type="molecule type" value="Genomic_DNA"/>
</dbReference>
<dbReference type="AlphaFoldDB" id="C3ZD08"/>
<sequence>MAGASSAPLPPPVQGHEAAWRAVRAAAPLRSHSAVSVDVRSRSRRISRQLYSHAKRELARGLAAIGRAETVLSSGGGSRGLVMRPSRPAGPCGPWVLSGATGPCHRHHVPLLSAQYRPVIWVVGRPCG</sequence>
<gene>
    <name evidence="1" type="ORF">BRAFLDRAFT_101843</name>
</gene>
<name>C3ZD08_BRAFL</name>
<accession>C3ZD08</accession>